<comment type="cofactor">
    <cofactor evidence="6">
        <name>FAD</name>
        <dbReference type="ChEBI" id="CHEBI:57692"/>
    </cofactor>
    <text evidence="6">Binds 1 FAD per subunit.</text>
</comment>
<evidence type="ECO:0000256" key="5">
    <source>
        <dbReference type="ARBA" id="ARBA00023002"/>
    </source>
</evidence>
<name>A0A0R1LMA8_9LACO</name>
<feature type="domain" description="FAD/NAD(P)-binding" evidence="7">
    <location>
        <begin position="8"/>
        <end position="301"/>
    </location>
</feature>
<organism evidence="8 9">
    <name type="scientific">Secundilactobacillus odoratitofui DSM 19909 = JCM 15043</name>
    <dbReference type="NCBI Taxonomy" id="1423776"/>
    <lineage>
        <taxon>Bacteria</taxon>
        <taxon>Bacillati</taxon>
        <taxon>Bacillota</taxon>
        <taxon>Bacilli</taxon>
        <taxon>Lactobacillales</taxon>
        <taxon>Lactobacillaceae</taxon>
        <taxon>Secundilactobacillus</taxon>
    </lineage>
</organism>
<feature type="binding site" evidence="6">
    <location>
        <position position="90"/>
    </location>
    <ligand>
        <name>FAD</name>
        <dbReference type="ChEBI" id="CHEBI:57692"/>
    </ligand>
</feature>
<dbReference type="EC" id="1.18.1.2" evidence="6"/>
<comment type="catalytic activity">
    <reaction evidence="6">
        <text>2 reduced [2Fe-2S]-[ferredoxin] + NADP(+) + H(+) = 2 oxidized [2Fe-2S]-[ferredoxin] + NADPH</text>
        <dbReference type="Rhea" id="RHEA:20125"/>
        <dbReference type="Rhea" id="RHEA-COMP:10000"/>
        <dbReference type="Rhea" id="RHEA-COMP:10001"/>
        <dbReference type="ChEBI" id="CHEBI:15378"/>
        <dbReference type="ChEBI" id="CHEBI:33737"/>
        <dbReference type="ChEBI" id="CHEBI:33738"/>
        <dbReference type="ChEBI" id="CHEBI:57783"/>
        <dbReference type="ChEBI" id="CHEBI:58349"/>
        <dbReference type="EC" id="1.18.1.2"/>
    </reaction>
</comment>
<evidence type="ECO:0000256" key="1">
    <source>
        <dbReference type="ARBA" id="ARBA00011738"/>
    </source>
</evidence>
<evidence type="ECO:0000256" key="3">
    <source>
        <dbReference type="ARBA" id="ARBA00022827"/>
    </source>
</evidence>
<evidence type="ECO:0000256" key="2">
    <source>
        <dbReference type="ARBA" id="ARBA00022630"/>
    </source>
</evidence>
<dbReference type="PATRIC" id="fig|1423776.4.peg.1868"/>
<accession>A0A0R1LMA8</accession>
<dbReference type="InterPro" id="IPR023753">
    <property type="entry name" value="FAD/NAD-binding_dom"/>
</dbReference>
<dbReference type="PRINTS" id="PR00368">
    <property type="entry name" value="FADPNR"/>
</dbReference>
<protein>
    <recommendedName>
        <fullName evidence="6">Ferredoxin--NADP reductase</fullName>
        <shortName evidence="6">FNR</shortName>
        <shortName evidence="6">Fd-NADP(+) reductase</shortName>
        <ecNumber evidence="6">1.18.1.2</ecNumber>
    </recommendedName>
</protein>
<evidence type="ECO:0000256" key="6">
    <source>
        <dbReference type="HAMAP-Rule" id="MF_01685"/>
    </source>
</evidence>
<dbReference type="SUPFAM" id="SSF51905">
    <property type="entry name" value="FAD/NAD(P)-binding domain"/>
    <property type="match status" value="1"/>
</dbReference>
<dbReference type="InterPro" id="IPR036188">
    <property type="entry name" value="FAD/NAD-bd_sf"/>
</dbReference>
<dbReference type="STRING" id="1423776.FD04_GL001845"/>
<feature type="binding site" evidence="6">
    <location>
        <position position="50"/>
    </location>
    <ligand>
        <name>FAD</name>
        <dbReference type="ChEBI" id="CHEBI:57692"/>
    </ligand>
</feature>
<dbReference type="Proteomes" id="UP000051160">
    <property type="component" value="Unassembled WGS sequence"/>
</dbReference>
<dbReference type="InterPro" id="IPR050097">
    <property type="entry name" value="Ferredoxin-NADP_redctase_2"/>
</dbReference>
<dbReference type="GO" id="GO:0004324">
    <property type="term" value="F:ferredoxin-NADP+ reductase activity"/>
    <property type="evidence" value="ECO:0007669"/>
    <property type="project" value="UniProtKB-UniRule"/>
</dbReference>
<dbReference type="InterPro" id="IPR022890">
    <property type="entry name" value="Fd--NADP_Rdtase_type_2"/>
</dbReference>
<evidence type="ECO:0000313" key="8">
    <source>
        <dbReference type="EMBL" id="KRK96989.1"/>
    </source>
</evidence>
<feature type="binding site" evidence="6">
    <location>
        <position position="37"/>
    </location>
    <ligand>
        <name>FAD</name>
        <dbReference type="ChEBI" id="CHEBI:57692"/>
    </ligand>
</feature>
<evidence type="ECO:0000313" key="9">
    <source>
        <dbReference type="Proteomes" id="UP000051160"/>
    </source>
</evidence>
<feature type="binding site" evidence="6">
    <location>
        <position position="288"/>
    </location>
    <ligand>
        <name>FAD</name>
        <dbReference type="ChEBI" id="CHEBI:57692"/>
    </ligand>
</feature>
<keyword evidence="5 6" id="KW-0560">Oxidoreductase</keyword>
<evidence type="ECO:0000256" key="4">
    <source>
        <dbReference type="ARBA" id="ARBA00022857"/>
    </source>
</evidence>
<comment type="similarity">
    <text evidence="6">Belongs to the ferredoxin--NADP reductase type 2 family.</text>
</comment>
<feature type="binding site" evidence="6">
    <location>
        <position position="123"/>
    </location>
    <ligand>
        <name>FAD</name>
        <dbReference type="ChEBI" id="CHEBI:57692"/>
    </ligand>
</feature>
<keyword evidence="3 6" id="KW-0274">FAD</keyword>
<evidence type="ECO:0000259" key="7">
    <source>
        <dbReference type="Pfam" id="PF07992"/>
    </source>
</evidence>
<keyword evidence="4 6" id="KW-0521">NADP</keyword>
<sequence>MSILDEQYDLTIVGGGPAGIFAGFYAGLREASAQLVESLPVLGGQVSALYPEKRILDVAGIPDIQAQHLIDQQLQQFKQFPIDVKTEQTVTDIKAVSGGFEVTTPASVSATKTVLIAVGNGSFSPRPLNIDNVAEFEGKNLFYAVTDLEHFRGRRVLIAGGGDSALDEALMLAPVAKSVHLVHRRNEFRALEHTVAQVKDSDAIETITPYMIHAITQKESGLEVTLKKMRSDDDFKTLVVDDVIVSYGFTSDHKTVDGWGIQLETDHRLFKVDSTMQTSVPGVYAIGDGVTYPGKQALIATAFGEAPIAVNAIMQLLYPDRRGPMHSSSIIKQK</sequence>
<feature type="binding site" evidence="6">
    <location>
        <position position="45"/>
    </location>
    <ligand>
        <name>FAD</name>
        <dbReference type="ChEBI" id="CHEBI:57692"/>
    </ligand>
</feature>
<keyword evidence="9" id="KW-1185">Reference proteome</keyword>
<dbReference type="OrthoDB" id="9806179at2"/>
<dbReference type="AlphaFoldDB" id="A0A0R1LMA8"/>
<comment type="subunit">
    <text evidence="1 6">Homodimer.</text>
</comment>
<dbReference type="EMBL" id="AZEE01000030">
    <property type="protein sequence ID" value="KRK96989.1"/>
    <property type="molecule type" value="Genomic_DNA"/>
</dbReference>
<reference evidence="8 9" key="1">
    <citation type="journal article" date="2015" name="Genome Announc.">
        <title>Expanding the biotechnology potential of lactobacilli through comparative genomics of 213 strains and associated genera.</title>
        <authorList>
            <person name="Sun Z."/>
            <person name="Harris H.M."/>
            <person name="McCann A."/>
            <person name="Guo C."/>
            <person name="Argimon S."/>
            <person name="Zhang W."/>
            <person name="Yang X."/>
            <person name="Jeffery I.B."/>
            <person name="Cooney J.C."/>
            <person name="Kagawa T.F."/>
            <person name="Liu W."/>
            <person name="Song Y."/>
            <person name="Salvetti E."/>
            <person name="Wrobel A."/>
            <person name="Rasinkangas P."/>
            <person name="Parkhill J."/>
            <person name="Rea M.C."/>
            <person name="O'Sullivan O."/>
            <person name="Ritari J."/>
            <person name="Douillard F.P."/>
            <person name="Paul Ross R."/>
            <person name="Yang R."/>
            <person name="Briner A.E."/>
            <person name="Felis G.E."/>
            <person name="de Vos W.M."/>
            <person name="Barrangou R."/>
            <person name="Klaenhammer T.R."/>
            <person name="Caufield P.W."/>
            <person name="Cui Y."/>
            <person name="Zhang H."/>
            <person name="O'Toole P.W."/>
        </authorList>
    </citation>
    <scope>NUCLEOTIDE SEQUENCE [LARGE SCALE GENOMIC DNA]</scope>
    <source>
        <strain evidence="8 9">DSM 19909</strain>
    </source>
</reference>
<comment type="caution">
    <text evidence="6">Lacks conserved residue(s) required for the propagation of feature annotation.</text>
</comment>
<gene>
    <name evidence="8" type="ORF">FD04_GL001845</name>
</gene>
<dbReference type="Pfam" id="PF07992">
    <property type="entry name" value="Pyr_redox_2"/>
    <property type="match status" value="1"/>
</dbReference>
<comment type="caution">
    <text evidence="8">The sequence shown here is derived from an EMBL/GenBank/DDBJ whole genome shotgun (WGS) entry which is preliminary data.</text>
</comment>
<dbReference type="PANTHER" id="PTHR48105">
    <property type="entry name" value="THIOREDOXIN REDUCTASE 1-RELATED-RELATED"/>
    <property type="match status" value="1"/>
</dbReference>
<dbReference type="Gene3D" id="3.50.50.60">
    <property type="entry name" value="FAD/NAD(P)-binding domain"/>
    <property type="match status" value="2"/>
</dbReference>
<dbReference type="HAMAP" id="MF_01685">
    <property type="entry name" value="FENR2"/>
    <property type="match status" value="1"/>
</dbReference>
<dbReference type="GO" id="GO:0050660">
    <property type="term" value="F:flavin adenine dinucleotide binding"/>
    <property type="evidence" value="ECO:0007669"/>
    <property type="project" value="UniProtKB-UniRule"/>
</dbReference>
<keyword evidence="2 6" id="KW-0285">Flavoprotein</keyword>
<feature type="binding site" evidence="6">
    <location>
        <position position="328"/>
    </location>
    <ligand>
        <name>FAD</name>
        <dbReference type="ChEBI" id="CHEBI:57692"/>
    </ligand>
</feature>
<proteinExistence type="inferred from homology"/>
<dbReference type="PRINTS" id="PR00469">
    <property type="entry name" value="PNDRDTASEII"/>
</dbReference>
<dbReference type="GO" id="GO:0050661">
    <property type="term" value="F:NADP binding"/>
    <property type="evidence" value="ECO:0007669"/>
    <property type="project" value="UniProtKB-UniRule"/>
</dbReference>